<gene>
    <name evidence="2" type="ORF">T265_12406</name>
</gene>
<evidence type="ECO:0000256" key="1">
    <source>
        <dbReference type="SAM" id="MobiDB-lite"/>
    </source>
</evidence>
<dbReference type="KEGG" id="ovi:T265_12406"/>
<dbReference type="CTD" id="20326574"/>
<dbReference type="EMBL" id="KL621645">
    <property type="protein sequence ID" value="KER17995.1"/>
    <property type="molecule type" value="Genomic_DNA"/>
</dbReference>
<dbReference type="RefSeq" id="XP_009178258.1">
    <property type="nucleotide sequence ID" value="XM_009179994.1"/>
</dbReference>
<protein>
    <submittedName>
        <fullName evidence="2">Uncharacterized protein</fullName>
    </submittedName>
</protein>
<organism evidence="2 3">
    <name type="scientific">Opisthorchis viverrini</name>
    <name type="common">Southeast Asian liver fluke</name>
    <dbReference type="NCBI Taxonomy" id="6198"/>
    <lineage>
        <taxon>Eukaryota</taxon>
        <taxon>Metazoa</taxon>
        <taxon>Spiralia</taxon>
        <taxon>Lophotrochozoa</taxon>
        <taxon>Platyhelminthes</taxon>
        <taxon>Trematoda</taxon>
        <taxon>Digenea</taxon>
        <taxon>Opisthorchiida</taxon>
        <taxon>Opisthorchiata</taxon>
        <taxon>Opisthorchiidae</taxon>
        <taxon>Opisthorchis</taxon>
    </lineage>
</organism>
<evidence type="ECO:0000313" key="2">
    <source>
        <dbReference type="EMBL" id="KER17995.1"/>
    </source>
</evidence>
<keyword evidence="3" id="KW-1185">Reference proteome</keyword>
<dbReference type="AlphaFoldDB" id="A0A074Z3R8"/>
<reference evidence="2 3" key="1">
    <citation type="submission" date="2013-11" db="EMBL/GenBank/DDBJ databases">
        <title>Opisthorchis viverrini - life in the bile duct.</title>
        <authorList>
            <person name="Young N.D."/>
            <person name="Nagarajan N."/>
            <person name="Lin S.J."/>
            <person name="Korhonen P.K."/>
            <person name="Jex A.R."/>
            <person name="Hall R.S."/>
            <person name="Safavi-Hemami H."/>
            <person name="Kaewkong W."/>
            <person name="Bertrand D."/>
            <person name="Gao S."/>
            <person name="Seet Q."/>
            <person name="Wongkham S."/>
            <person name="Teh B.T."/>
            <person name="Wongkham C."/>
            <person name="Intapan P.M."/>
            <person name="Maleewong W."/>
            <person name="Yang X."/>
            <person name="Hu M."/>
            <person name="Wang Z."/>
            <person name="Hofmann A."/>
            <person name="Sternberg P.W."/>
            <person name="Tan P."/>
            <person name="Wang J."/>
            <person name="Gasser R.B."/>
        </authorList>
    </citation>
    <scope>NUCLEOTIDE SEQUENCE [LARGE SCALE GENOMIC DNA]</scope>
</reference>
<evidence type="ECO:0000313" key="3">
    <source>
        <dbReference type="Proteomes" id="UP000054324"/>
    </source>
</evidence>
<dbReference type="Proteomes" id="UP000054324">
    <property type="component" value="Unassembled WGS sequence"/>
</dbReference>
<sequence>MATYVLSFIKLLLTYFHDTIFNETSHFDAIESRKKGSPQIEQIYSATAWNLNLTLMLRQSYAMLNSDQPCGVSTKPTYGRDSSIVAPA</sequence>
<feature type="region of interest" description="Disordered" evidence="1">
    <location>
        <begin position="68"/>
        <end position="88"/>
    </location>
</feature>
<accession>A0A074Z3R8</accession>
<dbReference type="GeneID" id="20326574"/>
<name>A0A074Z3R8_OPIVI</name>
<proteinExistence type="predicted"/>